<sequence>MVSDARCCVCLCVPCGQVPSYCTLHNIKEHRKQWSNNVKTSWQLPK</sequence>
<organism evidence="1">
    <name type="scientific">Anguilla anguilla</name>
    <name type="common">European freshwater eel</name>
    <name type="synonym">Muraena anguilla</name>
    <dbReference type="NCBI Taxonomy" id="7936"/>
    <lineage>
        <taxon>Eukaryota</taxon>
        <taxon>Metazoa</taxon>
        <taxon>Chordata</taxon>
        <taxon>Craniata</taxon>
        <taxon>Vertebrata</taxon>
        <taxon>Euteleostomi</taxon>
        <taxon>Actinopterygii</taxon>
        <taxon>Neopterygii</taxon>
        <taxon>Teleostei</taxon>
        <taxon>Anguilliformes</taxon>
        <taxon>Anguillidae</taxon>
        <taxon>Anguilla</taxon>
    </lineage>
</organism>
<dbReference type="EMBL" id="GBXM01039493">
    <property type="protein sequence ID" value="JAH69084.1"/>
    <property type="molecule type" value="Transcribed_RNA"/>
</dbReference>
<name>A0A0E9UT89_ANGAN</name>
<evidence type="ECO:0000313" key="1">
    <source>
        <dbReference type="EMBL" id="JAH69084.1"/>
    </source>
</evidence>
<proteinExistence type="predicted"/>
<accession>A0A0E9UT89</accession>
<dbReference type="AlphaFoldDB" id="A0A0E9UT89"/>
<protein>
    <submittedName>
        <fullName evidence="1">Uncharacterized protein</fullName>
    </submittedName>
</protein>
<reference evidence="1" key="2">
    <citation type="journal article" date="2015" name="Fish Shellfish Immunol.">
        <title>Early steps in the European eel (Anguilla anguilla)-Vibrio vulnificus interaction in the gills: Role of the RtxA13 toxin.</title>
        <authorList>
            <person name="Callol A."/>
            <person name="Pajuelo D."/>
            <person name="Ebbesson L."/>
            <person name="Teles M."/>
            <person name="MacKenzie S."/>
            <person name="Amaro C."/>
        </authorList>
    </citation>
    <scope>NUCLEOTIDE SEQUENCE</scope>
</reference>
<reference evidence="1" key="1">
    <citation type="submission" date="2014-11" db="EMBL/GenBank/DDBJ databases">
        <authorList>
            <person name="Amaro Gonzalez C."/>
        </authorList>
    </citation>
    <scope>NUCLEOTIDE SEQUENCE</scope>
</reference>